<keyword evidence="3" id="KW-1185">Reference proteome</keyword>
<dbReference type="AlphaFoldDB" id="A0AAE0HSS8"/>
<accession>A0AAE0HSS8</accession>
<comment type="caution">
    <text evidence="2">The sequence shown here is derived from an EMBL/GenBank/DDBJ whole genome shotgun (WGS) entry which is preliminary data.</text>
</comment>
<reference evidence="2" key="1">
    <citation type="journal article" date="2023" name="Mol. Phylogenet. Evol.">
        <title>Genome-scale phylogeny and comparative genomics of the fungal order Sordariales.</title>
        <authorList>
            <person name="Hensen N."/>
            <person name="Bonometti L."/>
            <person name="Westerberg I."/>
            <person name="Brannstrom I.O."/>
            <person name="Guillou S."/>
            <person name="Cros-Aarteil S."/>
            <person name="Calhoun S."/>
            <person name="Haridas S."/>
            <person name="Kuo A."/>
            <person name="Mondo S."/>
            <person name="Pangilinan J."/>
            <person name="Riley R."/>
            <person name="LaButti K."/>
            <person name="Andreopoulos B."/>
            <person name="Lipzen A."/>
            <person name="Chen C."/>
            <person name="Yan M."/>
            <person name="Daum C."/>
            <person name="Ng V."/>
            <person name="Clum A."/>
            <person name="Steindorff A."/>
            <person name="Ohm R.A."/>
            <person name="Martin F."/>
            <person name="Silar P."/>
            <person name="Natvig D.O."/>
            <person name="Lalanne C."/>
            <person name="Gautier V."/>
            <person name="Ament-Velasquez S.L."/>
            <person name="Kruys A."/>
            <person name="Hutchinson M.I."/>
            <person name="Powell A.J."/>
            <person name="Barry K."/>
            <person name="Miller A.N."/>
            <person name="Grigoriev I.V."/>
            <person name="Debuchy R."/>
            <person name="Gladieux P."/>
            <person name="Hiltunen Thoren M."/>
            <person name="Johannesson H."/>
        </authorList>
    </citation>
    <scope>NUCLEOTIDE SEQUENCE</scope>
    <source>
        <strain evidence="2">CBS 118394</strain>
    </source>
</reference>
<evidence type="ECO:0000313" key="3">
    <source>
        <dbReference type="Proteomes" id="UP001283341"/>
    </source>
</evidence>
<name>A0AAE0HSS8_9PEZI</name>
<gene>
    <name evidence="2" type="ORF">B0H66DRAFT_395879</name>
</gene>
<feature type="compositionally biased region" description="Polar residues" evidence="1">
    <location>
        <begin position="76"/>
        <end position="88"/>
    </location>
</feature>
<feature type="compositionally biased region" description="Basic and acidic residues" evidence="1">
    <location>
        <begin position="95"/>
        <end position="124"/>
    </location>
</feature>
<dbReference type="EMBL" id="JAUEDM010000009">
    <property type="protein sequence ID" value="KAK3312219.1"/>
    <property type="molecule type" value="Genomic_DNA"/>
</dbReference>
<evidence type="ECO:0000313" key="2">
    <source>
        <dbReference type="EMBL" id="KAK3312219.1"/>
    </source>
</evidence>
<proteinExistence type="predicted"/>
<sequence length="282" mass="32406">MKALMTLPVNTRQRHGRGHERTWEWINNSTTTLPPPPSPSLPDLDSGYEGDADTLVHDMDYDTNRTFFHVPAPRWNDSSPHGRQSSCPPTIRRSSGRDTRSERRYGTHSESGRRTYSESGRGPRSESGCGTPSETRYGTCSESGRGTRSDSGYGPRSEKSDHGDKRSSRRKQKEAQQKLLSYCTPQKAQDLLRYWENPARQGARRAILNLYAESWNKEVHQLWEAVKAAHKRRREHRDMRMDFEERIENGVKETNRGIQELNERSGLGRKRLGKTRRHSIAC</sequence>
<feature type="region of interest" description="Disordered" evidence="1">
    <location>
        <begin position="1"/>
        <end position="54"/>
    </location>
</feature>
<feature type="region of interest" description="Disordered" evidence="1">
    <location>
        <begin position="71"/>
        <end position="177"/>
    </location>
</feature>
<reference evidence="2" key="2">
    <citation type="submission" date="2023-06" db="EMBL/GenBank/DDBJ databases">
        <authorList>
            <consortium name="Lawrence Berkeley National Laboratory"/>
            <person name="Haridas S."/>
            <person name="Hensen N."/>
            <person name="Bonometti L."/>
            <person name="Westerberg I."/>
            <person name="Brannstrom I.O."/>
            <person name="Guillou S."/>
            <person name="Cros-Aarteil S."/>
            <person name="Calhoun S."/>
            <person name="Kuo A."/>
            <person name="Mondo S."/>
            <person name="Pangilinan J."/>
            <person name="Riley R."/>
            <person name="Labutti K."/>
            <person name="Andreopoulos B."/>
            <person name="Lipzen A."/>
            <person name="Chen C."/>
            <person name="Yanf M."/>
            <person name="Daum C."/>
            <person name="Ng V."/>
            <person name="Clum A."/>
            <person name="Steindorff A."/>
            <person name="Ohm R."/>
            <person name="Martin F."/>
            <person name="Silar P."/>
            <person name="Natvig D."/>
            <person name="Lalanne C."/>
            <person name="Gautier V."/>
            <person name="Ament-Velasquez S.L."/>
            <person name="Kruys A."/>
            <person name="Hutchinson M.I."/>
            <person name="Powell A.J."/>
            <person name="Barry K."/>
            <person name="Miller A.N."/>
            <person name="Grigoriev I.V."/>
            <person name="Debuchy R."/>
            <person name="Gladieux P."/>
            <person name="Thoren M.H."/>
            <person name="Johannesson H."/>
        </authorList>
    </citation>
    <scope>NUCLEOTIDE SEQUENCE</scope>
    <source>
        <strain evidence="2">CBS 118394</strain>
    </source>
</reference>
<feature type="compositionally biased region" description="Basic and acidic residues" evidence="1">
    <location>
        <begin position="156"/>
        <end position="166"/>
    </location>
</feature>
<organism evidence="2 3">
    <name type="scientific">Apodospora peruviana</name>
    <dbReference type="NCBI Taxonomy" id="516989"/>
    <lineage>
        <taxon>Eukaryota</taxon>
        <taxon>Fungi</taxon>
        <taxon>Dikarya</taxon>
        <taxon>Ascomycota</taxon>
        <taxon>Pezizomycotina</taxon>
        <taxon>Sordariomycetes</taxon>
        <taxon>Sordariomycetidae</taxon>
        <taxon>Sordariales</taxon>
        <taxon>Lasiosphaeriaceae</taxon>
        <taxon>Apodospora</taxon>
    </lineage>
</organism>
<feature type="compositionally biased region" description="Polar residues" evidence="1">
    <location>
        <begin position="132"/>
        <end position="150"/>
    </location>
</feature>
<protein>
    <submittedName>
        <fullName evidence="2">Uncharacterized protein</fullName>
    </submittedName>
</protein>
<evidence type="ECO:0000256" key="1">
    <source>
        <dbReference type="SAM" id="MobiDB-lite"/>
    </source>
</evidence>
<dbReference type="Proteomes" id="UP001283341">
    <property type="component" value="Unassembled WGS sequence"/>
</dbReference>